<accession>A0A1Q3C3S8</accession>
<dbReference type="EMBL" id="BDDD01001284">
    <property type="protein sequence ID" value="GAV74884.1"/>
    <property type="molecule type" value="Genomic_DNA"/>
</dbReference>
<feature type="non-terminal residue" evidence="4">
    <location>
        <position position="1"/>
    </location>
</feature>
<protein>
    <recommendedName>
        <fullName evidence="3">Biogenesis of lysosome-related organelles complex 1 subunit 7</fullName>
    </recommendedName>
</protein>
<dbReference type="InParanoid" id="A0A1Q3C3S8"/>
<dbReference type="PANTHER" id="PTHR31305:SF2">
    <property type="entry name" value="SNARE-ASSOCIATED PROTEIN SNAPIN"/>
    <property type="match status" value="1"/>
</dbReference>
<dbReference type="GO" id="GO:0006886">
    <property type="term" value="P:intracellular protein transport"/>
    <property type="evidence" value="ECO:0007669"/>
    <property type="project" value="InterPro"/>
</dbReference>
<dbReference type="GO" id="GO:0007040">
    <property type="term" value="P:lysosome organization"/>
    <property type="evidence" value="ECO:0007669"/>
    <property type="project" value="TreeGrafter"/>
</dbReference>
<dbReference type="Proteomes" id="UP000187406">
    <property type="component" value="Unassembled WGS sequence"/>
</dbReference>
<proteinExistence type="inferred from homology"/>
<dbReference type="InterPro" id="IPR017246">
    <property type="entry name" value="Snapin"/>
</dbReference>
<dbReference type="GO" id="GO:0032418">
    <property type="term" value="P:lysosome localization"/>
    <property type="evidence" value="ECO:0007669"/>
    <property type="project" value="TreeGrafter"/>
</dbReference>
<dbReference type="InterPro" id="IPR028119">
    <property type="entry name" value="Snapin/Pallidin/Snn1"/>
</dbReference>
<dbReference type="PANTHER" id="PTHR31305">
    <property type="entry name" value="SNARE-ASSOCIATED PROTEIN SNAPIN"/>
    <property type="match status" value="1"/>
</dbReference>
<gene>
    <name evidence="4" type="ORF">CFOL_v3_18364</name>
</gene>
<organism evidence="4 5">
    <name type="scientific">Cephalotus follicularis</name>
    <name type="common">Albany pitcher plant</name>
    <dbReference type="NCBI Taxonomy" id="3775"/>
    <lineage>
        <taxon>Eukaryota</taxon>
        <taxon>Viridiplantae</taxon>
        <taxon>Streptophyta</taxon>
        <taxon>Embryophyta</taxon>
        <taxon>Tracheophyta</taxon>
        <taxon>Spermatophyta</taxon>
        <taxon>Magnoliopsida</taxon>
        <taxon>eudicotyledons</taxon>
        <taxon>Gunneridae</taxon>
        <taxon>Pentapetalae</taxon>
        <taxon>rosids</taxon>
        <taxon>fabids</taxon>
        <taxon>Oxalidales</taxon>
        <taxon>Cephalotaceae</taxon>
        <taxon>Cephalotus</taxon>
    </lineage>
</organism>
<evidence type="ECO:0000256" key="1">
    <source>
        <dbReference type="ARBA" id="ARBA00006111"/>
    </source>
</evidence>
<evidence type="ECO:0000313" key="4">
    <source>
        <dbReference type="EMBL" id="GAV74884.1"/>
    </source>
</evidence>
<name>A0A1Q3C3S8_CEPFO</name>
<evidence type="ECO:0000256" key="2">
    <source>
        <dbReference type="ARBA" id="ARBA00023054"/>
    </source>
</evidence>
<keyword evidence="5" id="KW-1185">Reference proteome</keyword>
<keyword evidence="2" id="KW-0175">Coiled coil</keyword>
<dbReference type="STRING" id="3775.A0A1Q3C3S8"/>
<comment type="similarity">
    <text evidence="1">Belongs to the SNAPIN family.</text>
</comment>
<dbReference type="AlphaFoldDB" id="A0A1Q3C3S8"/>
<dbReference type="GO" id="GO:0031083">
    <property type="term" value="C:BLOC-1 complex"/>
    <property type="evidence" value="ECO:0007669"/>
    <property type="project" value="InterPro"/>
</dbReference>
<dbReference type="GO" id="GO:0000149">
    <property type="term" value="F:SNARE binding"/>
    <property type="evidence" value="ECO:0007669"/>
    <property type="project" value="TreeGrafter"/>
</dbReference>
<comment type="caution">
    <text evidence="4">The sequence shown here is derived from an EMBL/GenBank/DDBJ whole genome shotgun (WGS) entry which is preliminary data.</text>
</comment>
<dbReference type="OrthoDB" id="5399166at2759"/>
<evidence type="ECO:0000256" key="3">
    <source>
        <dbReference type="ARBA" id="ARBA00033330"/>
    </source>
</evidence>
<dbReference type="FunCoup" id="A0A1Q3C3S8">
    <property type="interactions" value="556"/>
</dbReference>
<reference evidence="5" key="1">
    <citation type="submission" date="2016-04" db="EMBL/GenBank/DDBJ databases">
        <title>Cephalotus genome sequencing.</title>
        <authorList>
            <person name="Fukushima K."/>
            <person name="Hasebe M."/>
            <person name="Fang X."/>
        </authorList>
    </citation>
    <scope>NUCLEOTIDE SEQUENCE [LARGE SCALE GENOMIC DNA]</scope>
    <source>
        <strain evidence="5">cv. St1</strain>
    </source>
</reference>
<dbReference type="GO" id="GO:0099078">
    <property type="term" value="C:BORC complex"/>
    <property type="evidence" value="ECO:0007669"/>
    <property type="project" value="TreeGrafter"/>
</dbReference>
<evidence type="ECO:0000313" key="5">
    <source>
        <dbReference type="Proteomes" id="UP000187406"/>
    </source>
</evidence>
<dbReference type="Pfam" id="PF14712">
    <property type="entry name" value="Snapin_Pallidin"/>
    <property type="match status" value="1"/>
</dbReference>
<sequence length="136" mass="15063">ETDEGSSSSRSSINSILVIEEDKAKSSDALAKGLSTMLTNVIKDFDSKAEDTLKSQHQLSLSIDRLTRELDQLLDDAPLPFMVQHAAKISGVRKRVSSLNSVLKSIQHRIDNIDRLLSLPITQQHENTATEVSKQH</sequence>
<dbReference type="GO" id="GO:0008333">
    <property type="term" value="P:endosome to lysosome transport"/>
    <property type="evidence" value="ECO:0007669"/>
    <property type="project" value="TreeGrafter"/>
</dbReference>